<dbReference type="Gene3D" id="1.10.150.240">
    <property type="entry name" value="Putative phosphatase, domain 2"/>
    <property type="match status" value="1"/>
</dbReference>
<accession>A0A1M4VHM5</accession>
<organism evidence="1 2">
    <name type="scientific">Streptoalloteichus hindustanus</name>
    <dbReference type="NCBI Taxonomy" id="2017"/>
    <lineage>
        <taxon>Bacteria</taxon>
        <taxon>Bacillati</taxon>
        <taxon>Actinomycetota</taxon>
        <taxon>Actinomycetes</taxon>
        <taxon>Pseudonocardiales</taxon>
        <taxon>Pseudonocardiaceae</taxon>
        <taxon>Streptoalloteichus</taxon>
    </lineage>
</organism>
<reference evidence="1 2" key="1">
    <citation type="submission" date="2016-11" db="EMBL/GenBank/DDBJ databases">
        <authorList>
            <person name="Jaros S."/>
            <person name="Januszkiewicz K."/>
            <person name="Wedrychowicz H."/>
        </authorList>
    </citation>
    <scope>NUCLEOTIDE SEQUENCE [LARGE SCALE GENOMIC DNA]</scope>
    <source>
        <strain evidence="1 2">DSM 44523</strain>
    </source>
</reference>
<dbReference type="SUPFAM" id="SSF56784">
    <property type="entry name" value="HAD-like"/>
    <property type="match status" value="1"/>
</dbReference>
<proteinExistence type="predicted"/>
<gene>
    <name evidence="1" type="ORF">SAMN05444320_101775</name>
</gene>
<dbReference type="Gene3D" id="3.40.50.1000">
    <property type="entry name" value="HAD superfamily/HAD-like"/>
    <property type="match status" value="1"/>
</dbReference>
<protein>
    <submittedName>
        <fullName evidence="1">Beta-phosphoglucomutase, HAD superfamily</fullName>
    </submittedName>
</protein>
<evidence type="ECO:0000313" key="1">
    <source>
        <dbReference type="EMBL" id="SHE68526.1"/>
    </source>
</evidence>
<dbReference type="InterPro" id="IPR023214">
    <property type="entry name" value="HAD_sf"/>
</dbReference>
<dbReference type="AlphaFoldDB" id="A0A1M4VHM5"/>
<dbReference type="InterPro" id="IPR023198">
    <property type="entry name" value="PGP-like_dom2"/>
</dbReference>
<dbReference type="EMBL" id="FQVN01000001">
    <property type="protein sequence ID" value="SHE68526.1"/>
    <property type="molecule type" value="Genomic_DNA"/>
</dbReference>
<dbReference type="Proteomes" id="UP000184501">
    <property type="component" value="Unassembled WGS sequence"/>
</dbReference>
<dbReference type="InterPro" id="IPR036412">
    <property type="entry name" value="HAD-like_sf"/>
</dbReference>
<keyword evidence="2" id="KW-1185">Reference proteome</keyword>
<evidence type="ECO:0000313" key="2">
    <source>
        <dbReference type="Proteomes" id="UP000184501"/>
    </source>
</evidence>
<dbReference type="STRING" id="2017.SAMN05444320_101775"/>
<name>A0A1M4VHM5_STRHI</name>
<sequence>MFDMDGTLVDLAAPPSELAELRAEVRALAERERVALDHFGIFPMYRALCVAGRGADEARELLDQYEVRWARTSARPLVSPYRLAGFLSSSSAALVTSNGRACVAALRDGGLLPDGFLVEVTRDDCAHLKPHPEPVRRAVAVLDEAAPSGALTADDLVLFVGDSDADRLAVDAYRRTRDAPLLRFLRVSPADGSPDPVDVATGSVG</sequence>